<dbReference type="KEGG" id="mbe:MBM_09838"/>
<gene>
    <name evidence="1" type="ORF">MBM_09838</name>
</gene>
<dbReference type="Proteomes" id="UP000006753">
    <property type="component" value="Unassembled WGS sequence"/>
</dbReference>
<dbReference type="GeneID" id="18765773"/>
<name>K1W4X3_MARBU</name>
<evidence type="ECO:0000313" key="1">
    <source>
        <dbReference type="EMBL" id="EKD11975.1"/>
    </source>
</evidence>
<dbReference type="SUPFAM" id="SSF54909">
    <property type="entry name" value="Dimeric alpha+beta barrel"/>
    <property type="match status" value="1"/>
</dbReference>
<dbReference type="RefSeq" id="XP_007297727.1">
    <property type="nucleotide sequence ID" value="XM_007297665.1"/>
</dbReference>
<protein>
    <recommendedName>
        <fullName evidence="3">ABM domain-containing protein</fullName>
    </recommendedName>
</protein>
<accession>K1W4X3</accession>
<evidence type="ECO:0000313" key="2">
    <source>
        <dbReference type="Proteomes" id="UP000006753"/>
    </source>
</evidence>
<dbReference type="OMA" id="HKARYKE"/>
<dbReference type="HOGENOM" id="CLU_071326_0_0_1"/>
<dbReference type="InterPro" id="IPR011008">
    <property type="entry name" value="Dimeric_a/b-barrel"/>
</dbReference>
<dbReference type="eggNOG" id="ENOG502T46S">
    <property type="taxonomic scope" value="Eukaryota"/>
</dbReference>
<reference evidence="1 2" key="1">
    <citation type="journal article" date="2012" name="BMC Genomics">
        <title>Sequencing the genome of Marssonina brunnea reveals fungus-poplar co-evolution.</title>
        <authorList>
            <person name="Zhu S."/>
            <person name="Cao Y.-Z."/>
            <person name="Jiang C."/>
            <person name="Tan B.-Y."/>
            <person name="Wang Z."/>
            <person name="Feng S."/>
            <person name="Zhang L."/>
            <person name="Su X.-H."/>
            <person name="Brejova B."/>
            <person name="Vinar T."/>
            <person name="Xu M."/>
            <person name="Wang M.-X."/>
            <person name="Zhang S.-G."/>
            <person name="Huang M.-R."/>
            <person name="Wu R."/>
            <person name="Zhou Y."/>
        </authorList>
    </citation>
    <scope>NUCLEOTIDE SEQUENCE [LARGE SCALE GENOMIC DNA]</scope>
    <source>
        <strain evidence="1 2">MB_m1</strain>
    </source>
</reference>
<dbReference type="InParanoid" id="K1W4X3"/>
<proteinExistence type="predicted"/>
<dbReference type="OrthoDB" id="3546164at2759"/>
<organism evidence="1 2">
    <name type="scientific">Marssonina brunnea f. sp. multigermtubi (strain MB_m1)</name>
    <name type="common">Marssonina leaf spot fungus</name>
    <dbReference type="NCBI Taxonomy" id="1072389"/>
    <lineage>
        <taxon>Eukaryota</taxon>
        <taxon>Fungi</taxon>
        <taxon>Dikarya</taxon>
        <taxon>Ascomycota</taxon>
        <taxon>Pezizomycotina</taxon>
        <taxon>Leotiomycetes</taxon>
        <taxon>Helotiales</taxon>
        <taxon>Drepanopezizaceae</taxon>
        <taxon>Drepanopeziza</taxon>
    </lineage>
</organism>
<keyword evidence="2" id="KW-1185">Reference proteome</keyword>
<sequence length="201" mass="21853">MPFIAVVIPNIRQEEKDNFLASWPTAVAAMKANPLVQGVSGGLIVGENGAPVTDFKFMEIIAFQTLEDSKAFSDSDYIKEAMKKYEAFVAGPAQSDLFEVPEPPQTAPSPLTVVTYTTIDDESKEPEVLKAWEAASALIGKKAFGGKTAVPDGPRMGIAMVGWESKEEMEAAVADPETKAAWDYYNSLGKIRNLVVKLENY</sequence>
<dbReference type="AlphaFoldDB" id="K1W4X3"/>
<evidence type="ECO:0008006" key="3">
    <source>
        <dbReference type="Google" id="ProtNLM"/>
    </source>
</evidence>
<dbReference type="EMBL" id="JH921471">
    <property type="protein sequence ID" value="EKD11975.1"/>
    <property type="molecule type" value="Genomic_DNA"/>
</dbReference>